<keyword evidence="1" id="KW-0732">Signal</keyword>
<dbReference type="RefSeq" id="WP_148309475.1">
    <property type="nucleotide sequence ID" value="NZ_CP007155.1"/>
</dbReference>
<evidence type="ECO:0000313" key="3">
    <source>
        <dbReference type="Proteomes" id="UP000019225"/>
    </source>
</evidence>
<feature type="chain" id="PRO_5004872870" evidence="1">
    <location>
        <begin position="25"/>
        <end position="83"/>
    </location>
</feature>
<protein>
    <submittedName>
        <fullName evidence="2">Putative secreted protein</fullName>
    </submittedName>
</protein>
<dbReference type="STRING" id="1449976.KALB_3050"/>
<name>W5W5B1_9PSEU</name>
<organism evidence="2 3">
    <name type="scientific">Kutzneria albida DSM 43870</name>
    <dbReference type="NCBI Taxonomy" id="1449976"/>
    <lineage>
        <taxon>Bacteria</taxon>
        <taxon>Bacillati</taxon>
        <taxon>Actinomycetota</taxon>
        <taxon>Actinomycetes</taxon>
        <taxon>Pseudonocardiales</taxon>
        <taxon>Pseudonocardiaceae</taxon>
        <taxon>Kutzneria</taxon>
    </lineage>
</organism>
<keyword evidence="3" id="KW-1185">Reference proteome</keyword>
<dbReference type="Proteomes" id="UP000019225">
    <property type="component" value="Chromosome"/>
</dbReference>
<proteinExistence type="predicted"/>
<dbReference type="AlphaFoldDB" id="W5W5B1"/>
<dbReference type="HOGENOM" id="CLU_2538169_0_0_11"/>
<evidence type="ECO:0000313" key="2">
    <source>
        <dbReference type="EMBL" id="AHH96418.1"/>
    </source>
</evidence>
<gene>
    <name evidence="2" type="ORF">KALB_3050</name>
</gene>
<feature type="signal peptide" evidence="1">
    <location>
        <begin position="1"/>
        <end position="24"/>
    </location>
</feature>
<reference evidence="2 3" key="1">
    <citation type="journal article" date="2014" name="BMC Genomics">
        <title>Complete genome sequence of producer of the glycopeptide antibiotic Aculeximycin Kutzneria albida DSM 43870T, a representative of minor genus of Pseudonocardiaceae.</title>
        <authorList>
            <person name="Rebets Y."/>
            <person name="Tokovenko B."/>
            <person name="Lushchyk I."/>
            <person name="Ruckert C."/>
            <person name="Zaburannyi N."/>
            <person name="Bechthold A."/>
            <person name="Kalinowski J."/>
            <person name="Luzhetskyy A."/>
        </authorList>
    </citation>
    <scope>NUCLEOTIDE SEQUENCE [LARGE SCALE GENOMIC DNA]</scope>
    <source>
        <strain evidence="2">DSM 43870</strain>
    </source>
</reference>
<dbReference type="KEGG" id="kal:KALB_3050"/>
<dbReference type="EMBL" id="CP007155">
    <property type="protein sequence ID" value="AHH96418.1"/>
    <property type="molecule type" value="Genomic_DNA"/>
</dbReference>
<evidence type="ECO:0000256" key="1">
    <source>
        <dbReference type="SAM" id="SignalP"/>
    </source>
</evidence>
<accession>W5W5B1</accession>
<sequence>MRRLLAAAAAGMMLVLGTGAQAGAAEPGWQVHNPPTTMDGWYTDQITAFNHDSAIALGTEYWIIGNHRTYKRVWQWGVSSGPP</sequence>